<protein>
    <recommendedName>
        <fullName evidence="3">DUF4263 domain-containing protein</fullName>
    </recommendedName>
</protein>
<evidence type="ECO:0000313" key="2">
    <source>
        <dbReference type="Proteomes" id="UP000184121"/>
    </source>
</evidence>
<dbReference type="Proteomes" id="UP000184121">
    <property type="component" value="Unassembled WGS sequence"/>
</dbReference>
<gene>
    <name evidence="1" type="ORF">SAMN05444366_1524</name>
</gene>
<accession>A0A1M7DEC3</accession>
<sequence length="225" mass="26765">MKILGYSERGIINSLIFSIGEDKQLMREFIKLINIPEIEESEKIITDYTILLEQSFSRFGDSDLVIIIEYEDPKDKKVLFIEGKVKTSQSKKWYLERQFEKFEREEKYTGSSSNLFFQLHLKKLLFDNCALKDFNNGIEEPRYKENRKIGRNEVVLQAVKFVIDCKKAFYIGLIPASEEDIENFGRKTDFDIHFLSWERVYNFCVKEEKLKKVIEIFKFNEGQIF</sequence>
<dbReference type="STRING" id="29534.SAMN05444366_1524"/>
<organism evidence="1 2">
    <name type="scientific">Flavobacterium saccharophilum</name>
    <dbReference type="NCBI Taxonomy" id="29534"/>
    <lineage>
        <taxon>Bacteria</taxon>
        <taxon>Pseudomonadati</taxon>
        <taxon>Bacteroidota</taxon>
        <taxon>Flavobacteriia</taxon>
        <taxon>Flavobacteriales</taxon>
        <taxon>Flavobacteriaceae</taxon>
        <taxon>Flavobacterium</taxon>
    </lineage>
</organism>
<dbReference type="RefSeq" id="WP_072970968.1">
    <property type="nucleotide sequence ID" value="NZ_FRBY01000002.1"/>
</dbReference>
<keyword evidence="2" id="KW-1185">Reference proteome</keyword>
<dbReference type="EMBL" id="FRBY01000002">
    <property type="protein sequence ID" value="SHL77822.1"/>
    <property type="molecule type" value="Genomic_DNA"/>
</dbReference>
<evidence type="ECO:0000313" key="1">
    <source>
        <dbReference type="EMBL" id="SHL77822.1"/>
    </source>
</evidence>
<evidence type="ECO:0008006" key="3">
    <source>
        <dbReference type="Google" id="ProtNLM"/>
    </source>
</evidence>
<dbReference type="OrthoDB" id="1093835at2"/>
<name>A0A1M7DEC3_9FLAO</name>
<reference evidence="2" key="1">
    <citation type="submission" date="2016-11" db="EMBL/GenBank/DDBJ databases">
        <authorList>
            <person name="Varghese N."/>
            <person name="Submissions S."/>
        </authorList>
    </citation>
    <scope>NUCLEOTIDE SEQUENCE [LARGE SCALE GENOMIC DNA]</scope>
    <source>
        <strain evidence="2">DSM 1811</strain>
    </source>
</reference>
<proteinExistence type="predicted"/>
<dbReference type="AlphaFoldDB" id="A0A1M7DEC3"/>